<dbReference type="InterPro" id="IPR035979">
    <property type="entry name" value="RBD_domain_sf"/>
</dbReference>
<keyword evidence="2" id="KW-0694">RNA-binding</keyword>
<keyword evidence="6" id="KW-1185">Reference proteome</keyword>
<dbReference type="InterPro" id="IPR000504">
    <property type="entry name" value="RRM_dom"/>
</dbReference>
<evidence type="ECO:0000259" key="4">
    <source>
        <dbReference type="PROSITE" id="PS50102"/>
    </source>
</evidence>
<dbReference type="PATRIC" id="fig|1429438.4.peg.2368"/>
<dbReference type="EMBL" id="AZHW01000355">
    <property type="protein sequence ID" value="ETX00296.1"/>
    <property type="molecule type" value="Genomic_DNA"/>
</dbReference>
<dbReference type="Proteomes" id="UP000019141">
    <property type="component" value="Unassembled WGS sequence"/>
</dbReference>
<proteinExistence type="predicted"/>
<dbReference type="GO" id="GO:0003729">
    <property type="term" value="F:mRNA binding"/>
    <property type="evidence" value="ECO:0007669"/>
    <property type="project" value="TreeGrafter"/>
</dbReference>
<evidence type="ECO:0000256" key="1">
    <source>
        <dbReference type="ARBA" id="ARBA00022737"/>
    </source>
</evidence>
<dbReference type="AlphaFoldDB" id="W4LRG6"/>
<dbReference type="PANTHER" id="PTHR48025:SF1">
    <property type="entry name" value="RRM DOMAIN-CONTAINING PROTEIN"/>
    <property type="match status" value="1"/>
</dbReference>
<name>W4LRG6_ENTF1</name>
<dbReference type="SMART" id="SM00360">
    <property type="entry name" value="RRM"/>
    <property type="match status" value="1"/>
</dbReference>
<keyword evidence="1" id="KW-0677">Repeat</keyword>
<gene>
    <name evidence="5" type="ORF">ETSY1_11745</name>
</gene>
<sequence>MSVNIYVGNLPFKTDEDAIRELFEAYGAVDKVNLITDRETGRMRGFGFVEMSTGGESAIEALNGSDFGGRPLTVNPARPREERRPRY</sequence>
<dbReference type="PROSITE" id="PS50102">
    <property type="entry name" value="RRM"/>
    <property type="match status" value="1"/>
</dbReference>
<evidence type="ECO:0000313" key="5">
    <source>
        <dbReference type="EMBL" id="ETX00296.1"/>
    </source>
</evidence>
<dbReference type="PANTHER" id="PTHR48025">
    <property type="entry name" value="OS02G0815200 PROTEIN"/>
    <property type="match status" value="1"/>
</dbReference>
<reference evidence="5 6" key="1">
    <citation type="journal article" date="2014" name="Nature">
        <title>An environmental bacterial taxon with a large and distinct metabolic repertoire.</title>
        <authorList>
            <person name="Wilson M.C."/>
            <person name="Mori T."/>
            <person name="Ruckert C."/>
            <person name="Uria A.R."/>
            <person name="Helf M.J."/>
            <person name="Takada K."/>
            <person name="Gernert C."/>
            <person name="Steffens U.A."/>
            <person name="Heycke N."/>
            <person name="Schmitt S."/>
            <person name="Rinke C."/>
            <person name="Helfrich E.J."/>
            <person name="Brachmann A.O."/>
            <person name="Gurgui C."/>
            <person name="Wakimoto T."/>
            <person name="Kracht M."/>
            <person name="Crusemann M."/>
            <person name="Hentschel U."/>
            <person name="Abe I."/>
            <person name="Matsunaga S."/>
            <person name="Kalinowski J."/>
            <person name="Takeyama H."/>
            <person name="Piel J."/>
        </authorList>
    </citation>
    <scope>NUCLEOTIDE SEQUENCE [LARGE SCALE GENOMIC DNA]</scope>
    <source>
        <strain evidence="6">TSY1</strain>
    </source>
</reference>
<feature type="region of interest" description="Disordered" evidence="3">
    <location>
        <begin position="61"/>
        <end position="87"/>
    </location>
</feature>
<organism evidence="5 6">
    <name type="scientific">Entotheonella factor</name>
    <dbReference type="NCBI Taxonomy" id="1429438"/>
    <lineage>
        <taxon>Bacteria</taxon>
        <taxon>Pseudomonadati</taxon>
        <taxon>Nitrospinota/Tectimicrobiota group</taxon>
        <taxon>Candidatus Tectimicrobiota</taxon>
        <taxon>Candidatus Entotheonellia</taxon>
        <taxon>Candidatus Entotheonellales</taxon>
        <taxon>Candidatus Entotheonellaceae</taxon>
        <taxon>Candidatus Entotheonella</taxon>
    </lineage>
</organism>
<feature type="compositionally biased region" description="Basic and acidic residues" evidence="3">
    <location>
        <begin position="78"/>
        <end position="87"/>
    </location>
</feature>
<dbReference type="InterPro" id="IPR012677">
    <property type="entry name" value="Nucleotide-bd_a/b_plait_sf"/>
</dbReference>
<comment type="caution">
    <text evidence="5">The sequence shown here is derived from an EMBL/GenBank/DDBJ whole genome shotgun (WGS) entry which is preliminary data.</text>
</comment>
<protein>
    <submittedName>
        <fullName evidence="5">RNA-binding protein</fullName>
    </submittedName>
</protein>
<dbReference type="Pfam" id="PF00076">
    <property type="entry name" value="RRM_1"/>
    <property type="match status" value="1"/>
</dbReference>
<evidence type="ECO:0000313" key="6">
    <source>
        <dbReference type="Proteomes" id="UP000019141"/>
    </source>
</evidence>
<accession>W4LRG6</accession>
<dbReference type="CDD" id="cd21608">
    <property type="entry name" value="RRM2_NsCP33_like"/>
    <property type="match status" value="1"/>
</dbReference>
<dbReference type="InterPro" id="IPR048289">
    <property type="entry name" value="RRM2_NsCP33-like"/>
</dbReference>
<dbReference type="HOGENOM" id="CLU_012062_28_8_7"/>
<evidence type="ECO:0000256" key="2">
    <source>
        <dbReference type="ARBA" id="ARBA00022884"/>
    </source>
</evidence>
<dbReference type="InterPro" id="IPR050502">
    <property type="entry name" value="Euk_RNA-bind_prot"/>
</dbReference>
<feature type="domain" description="RRM" evidence="4">
    <location>
        <begin position="3"/>
        <end position="79"/>
    </location>
</feature>
<dbReference type="SUPFAM" id="SSF54928">
    <property type="entry name" value="RNA-binding domain, RBD"/>
    <property type="match status" value="1"/>
</dbReference>
<evidence type="ECO:0000256" key="3">
    <source>
        <dbReference type="SAM" id="MobiDB-lite"/>
    </source>
</evidence>
<dbReference type="Gene3D" id="3.30.70.330">
    <property type="match status" value="1"/>
</dbReference>